<organism evidence="1">
    <name type="scientific">Salvia splendens</name>
    <name type="common">Scarlet sage</name>
    <dbReference type="NCBI Taxonomy" id="180675"/>
    <lineage>
        <taxon>Eukaryota</taxon>
        <taxon>Viridiplantae</taxon>
        <taxon>Streptophyta</taxon>
        <taxon>Embryophyta</taxon>
        <taxon>Tracheophyta</taxon>
        <taxon>Spermatophyta</taxon>
        <taxon>Magnoliopsida</taxon>
        <taxon>eudicotyledons</taxon>
        <taxon>Gunneridae</taxon>
        <taxon>Pentapetalae</taxon>
        <taxon>asterids</taxon>
        <taxon>lamiids</taxon>
        <taxon>Lamiales</taxon>
        <taxon>Lamiaceae</taxon>
        <taxon>Nepetoideae</taxon>
        <taxon>Mentheae</taxon>
        <taxon>Salviinae</taxon>
        <taxon>Salvia</taxon>
        <taxon>Salvia subgen. Calosphace</taxon>
        <taxon>core Calosphace</taxon>
    </lineage>
</organism>
<dbReference type="PANTHER" id="PTHR31110:SF2">
    <property type="entry name" value="PESTICIDAL CRYSTAL CRY8BA PROTEIN"/>
    <property type="match status" value="1"/>
</dbReference>
<dbReference type="AlphaFoldDB" id="A0A8X8WA61"/>
<dbReference type="EMBL" id="PNBA02000019">
    <property type="protein sequence ID" value="KAG6390875.1"/>
    <property type="molecule type" value="Genomic_DNA"/>
</dbReference>
<gene>
    <name evidence="1" type="ORF">SASPL_148620</name>
</gene>
<evidence type="ECO:0000313" key="2">
    <source>
        <dbReference type="Proteomes" id="UP000298416"/>
    </source>
</evidence>
<name>A0A8X8WA61_SALSN</name>
<comment type="caution">
    <text evidence="1">The sequence shown here is derived from an EMBL/GenBank/DDBJ whole genome shotgun (WGS) entry which is preliminary data.</text>
</comment>
<keyword evidence="2" id="KW-1185">Reference proteome</keyword>
<proteinExistence type="predicted"/>
<reference evidence="1" key="2">
    <citation type="submission" date="2020-08" db="EMBL/GenBank/DDBJ databases">
        <title>Plant Genome Project.</title>
        <authorList>
            <person name="Zhang R.-G."/>
        </authorList>
    </citation>
    <scope>NUCLEOTIDE SEQUENCE</scope>
    <source>
        <strain evidence="1">Huo1</strain>
        <tissue evidence="1">Leaf</tissue>
    </source>
</reference>
<sequence length="249" mass="28749">MTIIVRIFEFEELRIEQFKILSALDLPDGFGDDLIIEVQDSKGKYCGHTLVHVDDIADESLLYRPHGEKHRHCIISRETEHEKAGKIQVYINYPTYADQNSYKGTSIVETIAYDSVLETAMKGQQIEQRNLLRHGSWKWLMDEFAFFLAFQMHTQSSGIINVHCWLPGMAIYGSIIIKRIFALRSFRYLSYVMDVATPKADCLAWVCDILLPVVIKGKSKHTFSHVEFRRLGEVSDQIEQFTLVIENSK</sequence>
<reference evidence="1" key="1">
    <citation type="submission" date="2018-01" db="EMBL/GenBank/DDBJ databases">
        <authorList>
            <person name="Mao J.F."/>
        </authorList>
    </citation>
    <scope>NUCLEOTIDE SEQUENCE</scope>
    <source>
        <strain evidence="1">Huo1</strain>
        <tissue evidence="1">Leaf</tissue>
    </source>
</reference>
<accession>A0A8X8WA61</accession>
<evidence type="ECO:0000313" key="1">
    <source>
        <dbReference type="EMBL" id="KAG6390875.1"/>
    </source>
</evidence>
<protein>
    <submittedName>
        <fullName evidence="1">Uncharacterized protein</fullName>
    </submittedName>
</protein>
<dbReference type="PANTHER" id="PTHR31110">
    <property type="entry name" value="PESTICIDAL CRYSTAL CRY8BA PROTEIN"/>
    <property type="match status" value="1"/>
</dbReference>
<dbReference type="Proteomes" id="UP000298416">
    <property type="component" value="Unassembled WGS sequence"/>
</dbReference>